<name>A0AAC9N5S0_9FLAO</name>
<dbReference type="RefSeq" id="WP_035635951.1">
    <property type="nucleotide sequence ID" value="NZ_CP017479.1"/>
</dbReference>
<sequence length="222" mass="25952">MKKLLLFIALIICFITQAQQTNVEVIMAGVNQREAERKAIQDEKDRKASIFDHPNKDFIISLEKLDQNAVRAFADQVANSGKTKWEFVKTIEDEKKGYCSVKYIDSSIPSDLKEKIIKGIESCDKCLYVDFGLYFEGENKDLEIKGIKKYRFRDVSGKYLDLFPTWQKTFRPDVQLEQTLNDYNNRELVHKAVGIRYKLEKQGEIWTLTNNSNLYDYFKVHP</sequence>
<organism evidence="2 3">
    <name type="scientific">Flavobacterium gilvum</name>
    <dbReference type="NCBI Taxonomy" id="1492737"/>
    <lineage>
        <taxon>Bacteria</taxon>
        <taxon>Pseudomonadati</taxon>
        <taxon>Bacteroidota</taxon>
        <taxon>Flavobacteriia</taxon>
        <taxon>Flavobacteriales</taxon>
        <taxon>Flavobacteriaceae</taxon>
        <taxon>Flavobacterium</taxon>
    </lineage>
</organism>
<accession>A0AAC9N5S0</accession>
<dbReference type="EMBL" id="CP017479">
    <property type="protein sequence ID" value="AOW08729.1"/>
    <property type="molecule type" value="Genomic_DNA"/>
</dbReference>
<dbReference type="Proteomes" id="UP000175968">
    <property type="component" value="Chromosome"/>
</dbReference>
<protein>
    <submittedName>
        <fullName evidence="2">Uncharacterized protein</fullName>
    </submittedName>
</protein>
<evidence type="ECO:0000256" key="1">
    <source>
        <dbReference type="SAM" id="SignalP"/>
    </source>
</evidence>
<evidence type="ECO:0000313" key="3">
    <source>
        <dbReference type="Proteomes" id="UP000175968"/>
    </source>
</evidence>
<keyword evidence="3" id="KW-1185">Reference proteome</keyword>
<feature type="chain" id="PRO_5042046801" evidence="1">
    <location>
        <begin position="19"/>
        <end position="222"/>
    </location>
</feature>
<feature type="signal peptide" evidence="1">
    <location>
        <begin position="1"/>
        <end position="18"/>
    </location>
</feature>
<dbReference type="AlphaFoldDB" id="A0AAC9N5S0"/>
<reference evidence="2 3" key="1">
    <citation type="submission" date="2016-10" db="EMBL/GenBank/DDBJ databases">
        <title>Flavobacterium gilvum sp. nov., isolated from stream water.</title>
        <authorList>
            <person name="Shin S.-K."/>
            <person name="Cho Y.-J."/>
            <person name="Yi H."/>
        </authorList>
    </citation>
    <scope>NUCLEOTIDE SEQUENCE [LARGE SCALE GENOMIC DNA]</scope>
    <source>
        <strain evidence="2 3">EM1308</strain>
    </source>
</reference>
<dbReference type="KEGG" id="fgl:EM308_04005"/>
<keyword evidence="1" id="KW-0732">Signal</keyword>
<evidence type="ECO:0000313" key="2">
    <source>
        <dbReference type="EMBL" id="AOW08729.1"/>
    </source>
</evidence>
<proteinExistence type="predicted"/>
<gene>
    <name evidence="2" type="ORF">EM308_04005</name>
</gene>